<dbReference type="InterPro" id="IPR053171">
    <property type="entry name" value="Viral_Tip_Attach_Protein"/>
</dbReference>
<name>A0A513ZZN4_9CAUD</name>
<organism evidence="2 3">
    <name type="scientific">Aeromonas phage LAh_6</name>
    <dbReference type="NCBI Taxonomy" id="2591030"/>
    <lineage>
        <taxon>Viruses</taxon>
        <taxon>Duplodnaviria</taxon>
        <taxon>Heunggongvirae</taxon>
        <taxon>Uroviricota</taxon>
        <taxon>Caudoviricetes</taxon>
        <taxon>Grimontviridae</taxon>
        <taxon>Lahexavirus</taxon>
        <taxon>Lahexavirus LAh6</taxon>
    </lineage>
</organism>
<keyword evidence="3" id="KW-1185">Reference proteome</keyword>
<protein>
    <submittedName>
        <fullName evidence="2">Putative DUF1983 domain-containing protein</fullName>
    </submittedName>
</protein>
<evidence type="ECO:0000259" key="1">
    <source>
        <dbReference type="Pfam" id="PF09327"/>
    </source>
</evidence>
<evidence type="ECO:0000313" key="3">
    <source>
        <dbReference type="Proteomes" id="UP000319466"/>
    </source>
</evidence>
<dbReference type="Pfam" id="PF09327">
    <property type="entry name" value="Phage_Tail_Tip"/>
    <property type="match status" value="1"/>
</dbReference>
<proteinExistence type="predicted"/>
<feature type="domain" description="Tip attachment protein J central straight fiber" evidence="1">
    <location>
        <begin position="291"/>
        <end position="396"/>
    </location>
</feature>
<dbReference type="InterPro" id="IPR015406">
    <property type="entry name" value="GpJ_CSF"/>
</dbReference>
<gene>
    <name evidence="2" type="ORF">LAh6_22</name>
</gene>
<reference evidence="2 3" key="1">
    <citation type="submission" date="2019-04" db="EMBL/GenBank/DDBJ databases">
        <title>Novel bacteriophages capable of disrupting biofilms from clinical strains of Aeromonas hydrophila with intrinsic antibiotic resistance.</title>
        <authorList>
            <person name="Kabwe M."/>
            <person name="Brown T.L."/>
            <person name="Speirs L."/>
            <person name="Ku H."/>
            <person name="Leach M."/>
            <person name="Chan H.T."/>
            <person name="Petrovski S."/>
            <person name="Lock P."/>
            <person name="Tucci J."/>
        </authorList>
    </citation>
    <scope>NUCLEOTIDE SEQUENCE [LARGE SCALE GENOMIC DNA]</scope>
</reference>
<sequence length="535" mass="57585">MSTSRNFGKVPGNAYKPGFIDTESPEMMKMSVDRELGEISKAFYKTDETVATKENSIYKGKWNPSSGAYPDANYENSWWDVETPNDNDYSFDGKVWRSFQKLIYDKSTLSYRLVEDWASATVKERIEKLEVSSGDTTAAIQELERVMIAEDAALAERITNLSTHVDTQNAVLDAKIEDYNTVQSNATSALANKVTTVETEYKAADATLTSSIQNEATARSTADSALATQISTVDANYKAADVVINASITSEATARANGDSALASQITTVKSELEGDIAAVQTYATTNINRIDNEVNAVEAKWGVRVNVNNKITGIQLNNNGNQTSFAVQADQFIISDGTNNNGAPFEVVGGITKIKNAAVGTIASDNWNGSNVGWAITKDGYANFQNVIVRGNLSADTFTGVGGSGNTFPCVSRSKVTTGQVITLEAFSISQALQQNSFILVNRPMVVLFGFGRVFLRLRRKDTNAIVASGYGMNYLSNINDGVSVTISLSGTLPAGYSGQLELEGYMDNSHGLGSGAWQADGGSNGDWTVYRAV</sequence>
<dbReference type="PANTHER" id="PTHR36251:SF2">
    <property type="entry name" value="GIFSY-2 PROPHAGE HOST SPECIFICITY PROTEIN J, PHAGE LAMBDA"/>
    <property type="match status" value="1"/>
</dbReference>
<dbReference type="EMBL" id="MK838112">
    <property type="protein sequence ID" value="QDH46488.1"/>
    <property type="molecule type" value="Genomic_DNA"/>
</dbReference>
<accession>A0A513ZZN4</accession>
<dbReference type="Proteomes" id="UP000319466">
    <property type="component" value="Segment"/>
</dbReference>
<evidence type="ECO:0000313" key="2">
    <source>
        <dbReference type="EMBL" id="QDH46488.1"/>
    </source>
</evidence>
<dbReference type="PANTHER" id="PTHR36251">
    <property type="entry name" value="FELS-1 PROPHAGE HOST SPECIFICITY PROTEIN-RELATED"/>
    <property type="match status" value="1"/>
</dbReference>